<dbReference type="eggNOG" id="ENOG5033283">
    <property type="taxonomic scope" value="Bacteria"/>
</dbReference>
<evidence type="ECO:0000313" key="1">
    <source>
        <dbReference type="EMBL" id="KFF27518.1"/>
    </source>
</evidence>
<dbReference type="EMBL" id="JPRJ01000017">
    <property type="protein sequence ID" value="KFF27518.1"/>
    <property type="molecule type" value="Genomic_DNA"/>
</dbReference>
<protein>
    <recommendedName>
        <fullName evidence="3">Lipoprotein</fullName>
    </recommendedName>
</protein>
<evidence type="ECO:0000313" key="2">
    <source>
        <dbReference type="Proteomes" id="UP000028709"/>
    </source>
</evidence>
<name>A0A086BF04_9FLAO</name>
<dbReference type="Proteomes" id="UP000028709">
    <property type="component" value="Unassembled WGS sequence"/>
</dbReference>
<reference evidence="1 2" key="1">
    <citation type="submission" date="2014-07" db="EMBL/GenBank/DDBJ databases">
        <title>Genome of Chryseobacterium piperi CTM.</title>
        <authorList>
            <person name="Pipes S.E."/>
            <person name="Stropko S.J."/>
            <person name="Newman J.D."/>
        </authorList>
    </citation>
    <scope>NUCLEOTIDE SEQUENCE [LARGE SCALE GENOMIC DNA]</scope>
    <source>
        <strain evidence="1 2">CTM</strain>
    </source>
</reference>
<keyword evidence="2" id="KW-1185">Reference proteome</keyword>
<evidence type="ECO:0008006" key="3">
    <source>
        <dbReference type="Google" id="ProtNLM"/>
    </source>
</evidence>
<dbReference type="OrthoDB" id="1121927at2"/>
<comment type="caution">
    <text evidence="1">The sequence shown here is derived from an EMBL/GenBank/DDBJ whole genome shotgun (WGS) entry which is preliminary data.</text>
</comment>
<dbReference type="RefSeq" id="WP_034684805.1">
    <property type="nucleotide sequence ID" value="NZ_CP023049.2"/>
</dbReference>
<dbReference type="STRING" id="558152.IQ37_10690"/>
<gene>
    <name evidence="1" type="ORF">IQ37_10690</name>
</gene>
<dbReference type="PROSITE" id="PS51257">
    <property type="entry name" value="PROKAR_LIPOPROTEIN"/>
    <property type="match status" value="1"/>
</dbReference>
<sequence>MNHNYLKTVVVALATLLVMSCSGDKKKGVDYNQFKKEVTLTPDQEKNFDEITAKYQKLQEQNFQAAKAQGGNMDRVGLGIKNEELRNQQSIDMAKILDAGQMEKFKTFVNENSRKRPRYDNALLEKIKVEAGLSEEEFKVVNAANDAFEKTFSDAHDVYHGNNDLAKEYWEKFDTQRKSAIQNALSPEHYAKFEEIVKDVQFKGRK</sequence>
<dbReference type="AlphaFoldDB" id="A0A086BF04"/>
<proteinExistence type="predicted"/>
<organism evidence="1 2">
    <name type="scientific">Chryseobacterium piperi</name>
    <dbReference type="NCBI Taxonomy" id="558152"/>
    <lineage>
        <taxon>Bacteria</taxon>
        <taxon>Pseudomonadati</taxon>
        <taxon>Bacteroidota</taxon>
        <taxon>Flavobacteriia</taxon>
        <taxon>Flavobacteriales</taxon>
        <taxon>Weeksellaceae</taxon>
        <taxon>Chryseobacterium group</taxon>
        <taxon>Chryseobacterium</taxon>
    </lineage>
</organism>
<accession>A0A086BF04</accession>